<accession>A0A2W7VLJ5</accession>
<keyword evidence="3" id="KW-1185">Reference proteome</keyword>
<protein>
    <submittedName>
        <fullName evidence="2">Uncharacterized protein</fullName>
    </submittedName>
</protein>
<dbReference type="Proteomes" id="UP000249177">
    <property type="component" value="Unassembled WGS sequence"/>
</dbReference>
<feature type="compositionally biased region" description="Polar residues" evidence="1">
    <location>
        <begin position="12"/>
        <end position="50"/>
    </location>
</feature>
<dbReference type="AlphaFoldDB" id="A0A2W7VLJ5"/>
<organism evidence="2 3">
    <name type="scientific">Flavobacterium aquariorum</name>
    <dbReference type="NCBI Taxonomy" id="2217670"/>
    <lineage>
        <taxon>Bacteria</taxon>
        <taxon>Pseudomonadati</taxon>
        <taxon>Bacteroidota</taxon>
        <taxon>Flavobacteriia</taxon>
        <taxon>Flavobacteriales</taxon>
        <taxon>Flavobacteriaceae</taxon>
        <taxon>Flavobacterium</taxon>
    </lineage>
</organism>
<proteinExistence type="predicted"/>
<name>A0A2W7VLJ5_9FLAO</name>
<dbReference type="EMBL" id="QKXH01000007">
    <property type="protein sequence ID" value="PZX93062.1"/>
    <property type="molecule type" value="Genomic_DNA"/>
</dbReference>
<evidence type="ECO:0000313" key="2">
    <source>
        <dbReference type="EMBL" id="PZX93062.1"/>
    </source>
</evidence>
<feature type="region of interest" description="Disordered" evidence="1">
    <location>
        <begin position="1"/>
        <end position="56"/>
    </location>
</feature>
<gene>
    <name evidence="2" type="ORF">DOS84_11875</name>
</gene>
<evidence type="ECO:0000313" key="3">
    <source>
        <dbReference type="Proteomes" id="UP000249177"/>
    </source>
</evidence>
<evidence type="ECO:0000256" key="1">
    <source>
        <dbReference type="SAM" id="MobiDB-lite"/>
    </source>
</evidence>
<comment type="caution">
    <text evidence="2">The sequence shown here is derived from an EMBL/GenBank/DDBJ whole genome shotgun (WGS) entry which is preliminary data.</text>
</comment>
<reference evidence="2 3" key="1">
    <citation type="submission" date="2018-06" db="EMBL/GenBank/DDBJ databases">
        <title>Flavobacterium sp IMCC34762, genome.</title>
        <authorList>
            <person name="Joung Y."/>
            <person name="Cho J."/>
            <person name="Song J."/>
        </authorList>
    </citation>
    <scope>NUCLEOTIDE SEQUENCE [LARGE SCALE GENOMIC DNA]</scope>
    <source>
        <strain evidence="2 3">IMCC34762</strain>
    </source>
</reference>
<sequence length="70" mass="7520">MCRGSAQKIETESGTTVDEISNVSAPNSINQTTISNNLKQHPSISNQTSKVIKGRSNKLAVPLRQLKGVN</sequence>